<evidence type="ECO:0000313" key="3">
    <source>
        <dbReference type="EMBL" id="OIQ75641.1"/>
    </source>
</evidence>
<dbReference type="PANTHER" id="PTHR48090:SF7">
    <property type="entry name" value="RFBJ PROTEIN"/>
    <property type="match status" value="1"/>
</dbReference>
<keyword evidence="1" id="KW-0472">Membrane</keyword>
<dbReference type="PANTHER" id="PTHR48090">
    <property type="entry name" value="UNDECAPRENYL-PHOSPHATE 4-DEOXY-4-FORMAMIDO-L-ARABINOSE TRANSFERASE-RELATED"/>
    <property type="match status" value="1"/>
</dbReference>
<dbReference type="InterPro" id="IPR029044">
    <property type="entry name" value="Nucleotide-diphossugar_trans"/>
</dbReference>
<keyword evidence="1" id="KW-0812">Transmembrane</keyword>
<name>A0A1J5PVZ3_9ZZZZ</name>
<dbReference type="CDD" id="cd04179">
    <property type="entry name" value="DPM_DPG-synthase_like"/>
    <property type="match status" value="1"/>
</dbReference>
<proteinExistence type="predicted"/>
<dbReference type="InterPro" id="IPR001173">
    <property type="entry name" value="Glyco_trans_2-like"/>
</dbReference>
<dbReference type="Pfam" id="PF00535">
    <property type="entry name" value="Glycos_transf_2"/>
    <property type="match status" value="1"/>
</dbReference>
<keyword evidence="3" id="KW-0328">Glycosyltransferase</keyword>
<feature type="transmembrane region" description="Helical" evidence="1">
    <location>
        <begin position="309"/>
        <end position="329"/>
    </location>
</feature>
<comment type="caution">
    <text evidence="3">The sequence shown here is derived from an EMBL/GenBank/DDBJ whole genome shotgun (WGS) entry which is preliminary data.</text>
</comment>
<evidence type="ECO:0000259" key="2">
    <source>
        <dbReference type="Pfam" id="PF00535"/>
    </source>
</evidence>
<dbReference type="EMBL" id="MLJW01002103">
    <property type="protein sequence ID" value="OIQ75641.1"/>
    <property type="molecule type" value="Genomic_DNA"/>
</dbReference>
<dbReference type="GO" id="GO:0047267">
    <property type="term" value="F:undecaprenyl-phosphate mannosyltransferase activity"/>
    <property type="evidence" value="ECO:0007669"/>
    <property type="project" value="UniProtKB-EC"/>
</dbReference>
<dbReference type="Gene3D" id="3.90.550.10">
    <property type="entry name" value="Spore Coat Polysaccharide Biosynthesis Protein SpsA, Chain A"/>
    <property type="match status" value="1"/>
</dbReference>
<feature type="transmembrane region" description="Helical" evidence="1">
    <location>
        <begin position="276"/>
        <end position="297"/>
    </location>
</feature>
<sequence>MIDSAGVTNRLEPEGHAFGHEGARTIDGWRIAVVIPSYRVRAQVLKVINAIGPEVCRIYVVDDCCPENSGQYVAENCADPRVVIIQNATNQGVGGAVKSGYIRALDENMDVVVKIDGDGQMDPSLLPLFVGPIIRGEADYTKGNRFFYLEGLAGMPRMRLLGNAALSFATKLSSGYWQIFDPTNGYTAIEARVLRHLPREKISDRYFFESDMLFRLNLLRAYPVDIPMSAVYSDERSNLKIGRVIGEFFWKNGRNLLKRIFYNYFLRDMNPASVELLGGGALFLFGVIFGGMNWMGALVSGRQTPLGTIMLAALPVLVGVQLLLAFLAFDIANSPRRAIQNNLGLVGARCGINP</sequence>
<dbReference type="InterPro" id="IPR050256">
    <property type="entry name" value="Glycosyltransferase_2"/>
</dbReference>
<feature type="domain" description="Glycosyltransferase 2-like" evidence="2">
    <location>
        <begin position="33"/>
        <end position="196"/>
    </location>
</feature>
<protein>
    <submittedName>
        <fullName evidence="3">Undecaprenyl-phosphate mannosyltransferase</fullName>
        <ecNumber evidence="3">2.4.1.54</ecNumber>
    </submittedName>
</protein>
<dbReference type="EC" id="2.4.1.54" evidence="3"/>
<keyword evidence="3" id="KW-0808">Transferase</keyword>
<evidence type="ECO:0000256" key="1">
    <source>
        <dbReference type="SAM" id="Phobius"/>
    </source>
</evidence>
<reference evidence="3" key="1">
    <citation type="submission" date="2016-10" db="EMBL/GenBank/DDBJ databases">
        <title>Sequence of Gallionella enrichment culture.</title>
        <authorList>
            <person name="Poehlein A."/>
            <person name="Muehling M."/>
            <person name="Daniel R."/>
        </authorList>
    </citation>
    <scope>NUCLEOTIDE SEQUENCE</scope>
</reference>
<dbReference type="AlphaFoldDB" id="A0A1J5PVZ3"/>
<organism evidence="3">
    <name type="scientific">mine drainage metagenome</name>
    <dbReference type="NCBI Taxonomy" id="410659"/>
    <lineage>
        <taxon>unclassified sequences</taxon>
        <taxon>metagenomes</taxon>
        <taxon>ecological metagenomes</taxon>
    </lineage>
</organism>
<keyword evidence="1" id="KW-1133">Transmembrane helix</keyword>
<dbReference type="SUPFAM" id="SSF53448">
    <property type="entry name" value="Nucleotide-diphospho-sugar transferases"/>
    <property type="match status" value="1"/>
</dbReference>
<gene>
    <name evidence="3" type="ORF">GALL_426910</name>
</gene>
<accession>A0A1J5PVZ3</accession>